<dbReference type="EMBL" id="FUYP01000002">
    <property type="protein sequence ID" value="SKB28077.1"/>
    <property type="molecule type" value="Genomic_DNA"/>
</dbReference>
<name>A0A1T4ZZX5_9SPHN</name>
<evidence type="ECO:0000313" key="2">
    <source>
        <dbReference type="EMBL" id="SKB28077.1"/>
    </source>
</evidence>
<dbReference type="PANTHER" id="PTHR43236">
    <property type="entry name" value="ANTITOXIN HIGA1"/>
    <property type="match status" value="1"/>
</dbReference>
<dbReference type="InterPro" id="IPR052345">
    <property type="entry name" value="Rad_response_metalloprotease"/>
</dbReference>
<reference evidence="3" key="1">
    <citation type="submission" date="2017-02" db="EMBL/GenBank/DDBJ databases">
        <authorList>
            <person name="Varghese N."/>
            <person name="Submissions S."/>
        </authorList>
    </citation>
    <scope>NUCLEOTIDE SEQUENCE [LARGE SCALE GENOMIC DNA]</scope>
    <source>
        <strain evidence="3">R11H</strain>
    </source>
</reference>
<dbReference type="InterPro" id="IPR043472">
    <property type="entry name" value="Macro_dom-like"/>
</dbReference>
<dbReference type="PANTHER" id="PTHR43236:SF2">
    <property type="entry name" value="BLL0069 PROTEIN"/>
    <property type="match status" value="1"/>
</dbReference>
<protein>
    <submittedName>
        <fullName evidence="2">Zn-dependent peptidase ImmA, M78 family</fullName>
    </submittedName>
</protein>
<accession>A0A1T4ZZX5</accession>
<gene>
    <name evidence="2" type="ORF">SAMN06295937_100210</name>
</gene>
<feature type="domain" description="Macro" evidence="1">
    <location>
        <begin position="269"/>
        <end position="445"/>
    </location>
</feature>
<dbReference type="Gene3D" id="3.40.220.10">
    <property type="entry name" value="Leucine Aminopeptidase, subunit E, domain 1"/>
    <property type="match status" value="1"/>
</dbReference>
<dbReference type="Pfam" id="PF06114">
    <property type="entry name" value="Peptidase_M78"/>
    <property type="match status" value="1"/>
</dbReference>
<dbReference type="InterPro" id="IPR002589">
    <property type="entry name" value="Macro_dom"/>
</dbReference>
<organism evidence="2 3">
    <name type="scientific">Sphingopyxis flava</name>
    <dbReference type="NCBI Taxonomy" id="1507287"/>
    <lineage>
        <taxon>Bacteria</taxon>
        <taxon>Pseudomonadati</taxon>
        <taxon>Pseudomonadota</taxon>
        <taxon>Alphaproteobacteria</taxon>
        <taxon>Sphingomonadales</taxon>
        <taxon>Sphingomonadaceae</taxon>
        <taxon>Sphingopyxis</taxon>
    </lineage>
</organism>
<evidence type="ECO:0000313" key="3">
    <source>
        <dbReference type="Proteomes" id="UP000190044"/>
    </source>
</evidence>
<dbReference type="Proteomes" id="UP000190044">
    <property type="component" value="Unassembled WGS sequence"/>
</dbReference>
<sequence length="445" mass="48721">MANAGITWTNKSALALASGADPLTAVQEAARALVLRAREAGWQGPPFNPVKIVELLGAKMSANANIADARLFELDGRPVIEFNPQQPRERVRFTIAHELAHLLFPDWRDEVRNRSRHESEVDNWQLEMLCNIAASEFVLPIGSLPSGIDVAPIEDLMRERRRYDVSAEAFLIRLAKVAEAPVSVFFASPVSGGEHGRRYRVDYAVSSPLAPRVGVEGRIIPSESAVHNCTAIGHTDRAVESWFVAGETPIEFVGIPGYPGSRYPRVAGIVRFGTREFDKTPIRHIHGNILEPVGTGSKLLCQLVNDKATRWGGGVAKKFARKFPQAELHYTETFLSLGPGDRLGRVLFVNLGEGTELASIVAQEGFGPSLFPRLRYSALQSGLREIATKAVATGASIHMPRIGTGSAGGDWGVIEEIIEDEMVRAGLSVTVYDIPPRREQFELFD</sequence>
<dbReference type="SUPFAM" id="SSF52949">
    <property type="entry name" value="Macro domain-like"/>
    <property type="match status" value="1"/>
</dbReference>
<proteinExistence type="predicted"/>
<evidence type="ECO:0000259" key="1">
    <source>
        <dbReference type="PROSITE" id="PS51154"/>
    </source>
</evidence>
<dbReference type="RefSeq" id="WP_176141481.1">
    <property type="nucleotide sequence ID" value="NZ_FUYP01000002.1"/>
</dbReference>
<dbReference type="PROSITE" id="PS51154">
    <property type="entry name" value="MACRO"/>
    <property type="match status" value="1"/>
</dbReference>
<dbReference type="InterPro" id="IPR010359">
    <property type="entry name" value="IrrE_HExxH"/>
</dbReference>
<dbReference type="Gene3D" id="1.10.10.2910">
    <property type="match status" value="1"/>
</dbReference>
<dbReference type="AlphaFoldDB" id="A0A1T4ZZX5"/>
<keyword evidence="3" id="KW-1185">Reference proteome</keyword>